<feature type="active site" evidence="6">
    <location>
        <position position="311"/>
    </location>
</feature>
<accession>A0A8H8DCG6</accession>
<evidence type="ECO:0000313" key="8">
    <source>
        <dbReference type="EMBL" id="KAG5420292.1"/>
    </source>
</evidence>
<feature type="active site" evidence="6">
    <location>
        <position position="157"/>
    </location>
</feature>
<sequence>MSLATFLHHLQQSSLLNSIDDYQRAKSEAIDAIKELNTIAKNPLHANASFLKPLSEFALKNYERVQTKQTVSSKLLWLSSKAGNSIYFPLIEFSEGLTSASDIFFPESSATNDEDTDTSVMPVPAGLDVKFESIATTHWQENKEHLLNLYQDLLTNCSFVSSYLALTSADFSTYSLLSPHSISSKYKVTFVFNGSKRIVVIDDQLPHIVDSQRNLFSKSFTNPQLYWPALIEKAYLKIMGHGYCFRGSNMANDTYILSGWIPEIIKLTNNQLINNLTQLWDLRTRNKITLGIGTERFSDQLSSSINLIGEHDYVIEDFDGTCITLKNPWVTDDLSTRLVKIHNLTHFKYLYVNWKPRSALQVYQENFIYTVKGHIADQPQFTIQCDKEAWLLLEKHLPLEGTHWMRINIYKSANRVVSPFDNEEYSVFETNNRLQLIKLPPGTYTLVIWSNKVGRYSLNSYGYPVARSQYQLPHLQSIDGEWIKETCGGNWTMASYVNNPQFDLKITKPTTIKLVLNAKTLVNFDVFFADKLKPGQRLQSYNKTKCLSEDKYSQDYQQKLLQLEAGLYKIVVSNFDGSPEPFRLLLNSNKPLVVDKIPSIMSLYSVKKAFLWNQQNRYKLYFKTGVHNTSIIVKIRHTDDENAQYSRQNDYRPALRASIFNAMTKEPVQINEEFRDDCLYGLFVEEKISDPGEYILLIERFEIGKGRCDVVLGSDHKVTLV</sequence>
<dbReference type="PROSITE" id="PS50203">
    <property type="entry name" value="CALPAIN_CAT"/>
    <property type="match status" value="1"/>
</dbReference>
<dbReference type="InterPro" id="IPR038765">
    <property type="entry name" value="Papain-like_cys_pep_sf"/>
</dbReference>
<evidence type="ECO:0000256" key="5">
    <source>
        <dbReference type="ARBA" id="ARBA00042255"/>
    </source>
</evidence>
<protein>
    <recommendedName>
        <fullName evidence="5">Cysteine protease RIM13</fullName>
    </recommendedName>
</protein>
<comment type="similarity">
    <text evidence="1">Belongs to the peptidase C2 family. PalB/RIM13 subfamily.</text>
</comment>
<keyword evidence="9" id="KW-1185">Reference proteome</keyword>
<dbReference type="InterPro" id="IPR036213">
    <property type="entry name" value="Calpain_III_sf"/>
</dbReference>
<gene>
    <name evidence="8" type="ORF">I9W82_002172</name>
</gene>
<evidence type="ECO:0000256" key="6">
    <source>
        <dbReference type="PROSITE-ProRule" id="PRU00239"/>
    </source>
</evidence>
<evidence type="ECO:0000313" key="9">
    <source>
        <dbReference type="Proteomes" id="UP000669133"/>
    </source>
</evidence>
<evidence type="ECO:0000259" key="7">
    <source>
        <dbReference type="PROSITE" id="PS50203"/>
    </source>
</evidence>
<dbReference type="InterPro" id="IPR051297">
    <property type="entry name" value="PalB/RIM13"/>
</dbReference>
<dbReference type="GeneID" id="93650801"/>
<keyword evidence="4 6" id="KW-0788">Thiol protease</keyword>
<dbReference type="EMBL" id="JAEOAQ010000002">
    <property type="protein sequence ID" value="KAG5420292.1"/>
    <property type="molecule type" value="Genomic_DNA"/>
</dbReference>
<reference evidence="8 9" key="1">
    <citation type="submission" date="2020-12" db="EMBL/GenBank/DDBJ databases">
        <title>Effect of drift, selection, and recombination on the evolution of hybrid genomes in Candida yeast pathogens.</title>
        <authorList>
            <person name="Mixao V."/>
            <person name="Ksiezopolska E."/>
            <person name="Saus E."/>
            <person name="Boekhout T."/>
            <person name="Gacser A."/>
            <person name="Gabaldon T."/>
        </authorList>
    </citation>
    <scope>NUCLEOTIDE SEQUENCE [LARGE SCALE GENOMIC DNA]</scope>
    <source>
        <strain evidence="8 9">BP57</strain>
    </source>
</reference>
<comment type="caution">
    <text evidence="8">The sequence shown here is derived from an EMBL/GenBank/DDBJ whole genome shotgun (WGS) entry which is preliminary data.</text>
</comment>
<proteinExistence type="inferred from homology"/>
<dbReference type="Proteomes" id="UP000669133">
    <property type="component" value="Unassembled WGS sequence"/>
</dbReference>
<feature type="domain" description="Calpain catalytic" evidence="7">
    <location>
        <begin position="148"/>
        <end position="408"/>
    </location>
</feature>
<dbReference type="SUPFAM" id="SSF54001">
    <property type="entry name" value="Cysteine proteinases"/>
    <property type="match status" value="1"/>
</dbReference>
<evidence type="ECO:0000256" key="2">
    <source>
        <dbReference type="ARBA" id="ARBA00022670"/>
    </source>
</evidence>
<evidence type="ECO:0000256" key="4">
    <source>
        <dbReference type="ARBA" id="ARBA00022807"/>
    </source>
</evidence>
<dbReference type="Pfam" id="PF00648">
    <property type="entry name" value="Peptidase_C2"/>
    <property type="match status" value="1"/>
</dbReference>
<dbReference type="RefSeq" id="XP_067549408.1">
    <property type="nucleotide sequence ID" value="XM_067690999.1"/>
</dbReference>
<keyword evidence="2 6" id="KW-0645">Protease</keyword>
<dbReference type="GO" id="GO:0004198">
    <property type="term" value="F:calcium-dependent cysteine-type endopeptidase activity"/>
    <property type="evidence" value="ECO:0007669"/>
    <property type="project" value="InterPro"/>
</dbReference>
<keyword evidence="3 6" id="KW-0378">Hydrolase</keyword>
<dbReference type="SUPFAM" id="SSF49758">
    <property type="entry name" value="Calpain large subunit, middle domain (domain III)"/>
    <property type="match status" value="1"/>
</dbReference>
<organism evidence="8 9">
    <name type="scientific">Candida metapsilosis</name>
    <dbReference type="NCBI Taxonomy" id="273372"/>
    <lineage>
        <taxon>Eukaryota</taxon>
        <taxon>Fungi</taxon>
        <taxon>Dikarya</taxon>
        <taxon>Ascomycota</taxon>
        <taxon>Saccharomycotina</taxon>
        <taxon>Pichiomycetes</taxon>
        <taxon>Debaryomycetaceae</taxon>
        <taxon>Candida/Lodderomyces clade</taxon>
        <taxon>Candida</taxon>
    </lineage>
</organism>
<dbReference type="PANTHER" id="PTHR46143:SF1">
    <property type="entry name" value="CALPAIN-7"/>
    <property type="match status" value="1"/>
</dbReference>
<evidence type="ECO:0000256" key="3">
    <source>
        <dbReference type="ARBA" id="ARBA00022801"/>
    </source>
</evidence>
<dbReference type="InterPro" id="IPR001300">
    <property type="entry name" value="Peptidase_C2_calpain_cat"/>
</dbReference>
<name>A0A8H8DCG6_9ASCO</name>
<dbReference type="Gene3D" id="2.60.120.380">
    <property type="match status" value="1"/>
</dbReference>
<dbReference type="AlphaFoldDB" id="A0A8H8DCG6"/>
<dbReference type="SMART" id="SM00230">
    <property type="entry name" value="CysPc"/>
    <property type="match status" value="1"/>
</dbReference>
<dbReference type="OrthoDB" id="167576at2759"/>
<dbReference type="PANTHER" id="PTHR46143">
    <property type="entry name" value="CALPAIN-7"/>
    <property type="match status" value="1"/>
</dbReference>
<dbReference type="GO" id="GO:0006508">
    <property type="term" value="P:proteolysis"/>
    <property type="evidence" value="ECO:0007669"/>
    <property type="project" value="UniProtKB-KW"/>
</dbReference>
<evidence type="ECO:0000256" key="1">
    <source>
        <dbReference type="ARBA" id="ARBA00010193"/>
    </source>
</evidence>
<feature type="active site" evidence="6">
    <location>
        <position position="343"/>
    </location>
</feature>